<dbReference type="Proteomes" id="UP000886602">
    <property type="component" value="Unassembled WGS sequence"/>
</dbReference>
<feature type="domain" description="DUF4399" evidence="1">
    <location>
        <begin position="24"/>
        <end position="112"/>
    </location>
</feature>
<evidence type="ECO:0000313" key="3">
    <source>
        <dbReference type="Proteomes" id="UP000886602"/>
    </source>
</evidence>
<dbReference type="AlphaFoldDB" id="A0A9D7F772"/>
<name>A0A9D7F772_9RHOO</name>
<proteinExistence type="predicted"/>
<dbReference type="Pfam" id="PF14347">
    <property type="entry name" value="DUF4399"/>
    <property type="match status" value="2"/>
</dbReference>
<gene>
    <name evidence="2" type="ORF">IPJ48_10140</name>
</gene>
<organism evidence="2 3">
    <name type="scientific">Candidatus Propionivibrio dominans</name>
    <dbReference type="NCBI Taxonomy" id="2954373"/>
    <lineage>
        <taxon>Bacteria</taxon>
        <taxon>Pseudomonadati</taxon>
        <taxon>Pseudomonadota</taxon>
        <taxon>Betaproteobacteria</taxon>
        <taxon>Rhodocyclales</taxon>
        <taxon>Rhodocyclaceae</taxon>
        <taxon>Propionivibrio</taxon>
    </lineage>
</organism>
<accession>A0A9D7F772</accession>
<evidence type="ECO:0000313" key="2">
    <source>
        <dbReference type="EMBL" id="MBK7423415.1"/>
    </source>
</evidence>
<dbReference type="InterPro" id="IPR025512">
    <property type="entry name" value="DUF4399"/>
</dbReference>
<sequence length="260" mass="28578">MLDPTPVTFSNLGNGYTVRSPFWVEFGIRGMGVMPAGNKMDKTGHHHLLIDTPLPPGVFDPIPFSDTYRHFGKGQTGTVLDLPAGQHTLRLLFADHAHRPYFVFSPEIKITVVGKRAEAPAPQINSEQFDATCRAWYQDELTTPISTGKAVYVKNIRSGEPVDSPLLVKFGVVGFGVAPAGSPVNDAGYFVLKVTKKKVPVSSVSLKNGATETILDLPPGDYDFEVEFVGTEGKRLLQDELRIAVVRKRENGFENRTRPQ</sequence>
<comment type="caution">
    <text evidence="2">The sequence shown here is derived from an EMBL/GenBank/DDBJ whole genome shotgun (WGS) entry which is preliminary data.</text>
</comment>
<reference evidence="2" key="1">
    <citation type="submission" date="2020-10" db="EMBL/GenBank/DDBJ databases">
        <title>Connecting structure to function with the recovery of over 1000 high-quality activated sludge metagenome-assembled genomes encoding full-length rRNA genes using long-read sequencing.</title>
        <authorList>
            <person name="Singleton C.M."/>
            <person name="Petriglieri F."/>
            <person name="Kristensen J.M."/>
            <person name="Kirkegaard R.H."/>
            <person name="Michaelsen T.Y."/>
            <person name="Andersen M.H."/>
            <person name="Karst S.M."/>
            <person name="Dueholm M.S."/>
            <person name="Nielsen P.H."/>
            <person name="Albertsen M."/>
        </authorList>
    </citation>
    <scope>NUCLEOTIDE SEQUENCE</scope>
    <source>
        <strain evidence="2">EsbW_18-Q3-R4-48_MAXAC.044</strain>
    </source>
</reference>
<evidence type="ECO:0000259" key="1">
    <source>
        <dbReference type="Pfam" id="PF14347"/>
    </source>
</evidence>
<protein>
    <submittedName>
        <fullName evidence="2">DUF4399 domain-containing protein</fullName>
    </submittedName>
</protein>
<dbReference type="EMBL" id="JADJNC010000014">
    <property type="protein sequence ID" value="MBK7423415.1"/>
    <property type="molecule type" value="Genomic_DNA"/>
</dbReference>
<feature type="domain" description="DUF4399" evidence="1">
    <location>
        <begin position="168"/>
        <end position="235"/>
    </location>
</feature>